<name>A0A8J3ICS0_9CHLR</name>
<evidence type="ECO:0000313" key="2">
    <source>
        <dbReference type="Proteomes" id="UP000597444"/>
    </source>
</evidence>
<organism evidence="1 2">
    <name type="scientific">Reticulibacter mediterranei</name>
    <dbReference type="NCBI Taxonomy" id="2778369"/>
    <lineage>
        <taxon>Bacteria</taxon>
        <taxon>Bacillati</taxon>
        <taxon>Chloroflexota</taxon>
        <taxon>Ktedonobacteria</taxon>
        <taxon>Ktedonobacterales</taxon>
        <taxon>Reticulibacteraceae</taxon>
        <taxon>Reticulibacter</taxon>
    </lineage>
</organism>
<protein>
    <submittedName>
        <fullName evidence="1">Uncharacterized protein</fullName>
    </submittedName>
</protein>
<sequence>MEGFESGVIWIVTEACVILPIRPPSLWRRKPPFSNIKETHFFHCVLDTLSPTHPFPETENRSSMRGVGNELTVVRVSREG</sequence>
<gene>
    <name evidence="1" type="ORF">KSF_000830</name>
</gene>
<evidence type="ECO:0000313" key="1">
    <source>
        <dbReference type="EMBL" id="GHO90035.1"/>
    </source>
</evidence>
<dbReference type="AlphaFoldDB" id="A0A8J3ICS0"/>
<keyword evidence="2" id="KW-1185">Reference proteome</keyword>
<reference evidence="1" key="1">
    <citation type="submission" date="2020-10" db="EMBL/GenBank/DDBJ databases">
        <title>Taxonomic study of unclassified bacteria belonging to the class Ktedonobacteria.</title>
        <authorList>
            <person name="Yabe S."/>
            <person name="Wang C.M."/>
            <person name="Zheng Y."/>
            <person name="Sakai Y."/>
            <person name="Cavaletti L."/>
            <person name="Monciardini P."/>
            <person name="Donadio S."/>
        </authorList>
    </citation>
    <scope>NUCLEOTIDE SEQUENCE</scope>
    <source>
        <strain evidence="1">ID150040</strain>
    </source>
</reference>
<dbReference type="Proteomes" id="UP000597444">
    <property type="component" value="Unassembled WGS sequence"/>
</dbReference>
<proteinExistence type="predicted"/>
<accession>A0A8J3ICS0</accession>
<dbReference type="EMBL" id="BNJK01000001">
    <property type="protein sequence ID" value="GHO90035.1"/>
    <property type="molecule type" value="Genomic_DNA"/>
</dbReference>
<comment type="caution">
    <text evidence="1">The sequence shown here is derived from an EMBL/GenBank/DDBJ whole genome shotgun (WGS) entry which is preliminary data.</text>
</comment>